<organism evidence="1 2">
    <name type="scientific">Champsocephalus esox</name>
    <name type="common">pike icefish</name>
    <dbReference type="NCBI Taxonomy" id="159716"/>
    <lineage>
        <taxon>Eukaryota</taxon>
        <taxon>Metazoa</taxon>
        <taxon>Chordata</taxon>
        <taxon>Craniata</taxon>
        <taxon>Vertebrata</taxon>
        <taxon>Euteleostomi</taxon>
        <taxon>Actinopterygii</taxon>
        <taxon>Neopterygii</taxon>
        <taxon>Teleostei</taxon>
        <taxon>Neoteleostei</taxon>
        <taxon>Acanthomorphata</taxon>
        <taxon>Eupercaria</taxon>
        <taxon>Perciformes</taxon>
        <taxon>Notothenioidei</taxon>
        <taxon>Channichthyidae</taxon>
        <taxon>Champsocephalus</taxon>
    </lineage>
</organism>
<name>A0AAN8B457_9TELE</name>
<reference evidence="1 2" key="1">
    <citation type="journal article" date="2023" name="Mol. Biol. Evol.">
        <title>Genomics of Secondarily Temperate Adaptation in the Only Non-Antarctic Icefish.</title>
        <authorList>
            <person name="Rivera-Colon A.G."/>
            <person name="Rayamajhi N."/>
            <person name="Minhas B.F."/>
            <person name="Madrigal G."/>
            <person name="Bilyk K.T."/>
            <person name="Yoon V."/>
            <person name="Hune M."/>
            <person name="Gregory S."/>
            <person name="Cheng C.H.C."/>
            <person name="Catchen J.M."/>
        </authorList>
    </citation>
    <scope>NUCLEOTIDE SEQUENCE [LARGE SCALE GENOMIC DNA]</scope>
    <source>
        <strain evidence="1">JC2023a</strain>
    </source>
</reference>
<evidence type="ECO:0000313" key="2">
    <source>
        <dbReference type="Proteomes" id="UP001335648"/>
    </source>
</evidence>
<dbReference type="Proteomes" id="UP001335648">
    <property type="component" value="Unassembled WGS sequence"/>
</dbReference>
<sequence>MIGLTNHEFGWMLPKADSPENVRDIFTEILGDMVLVLPVLEVAAYHREQDLSKQTTMMMLGFFSEPAFVPDTLWLQDMCHKKKRN</sequence>
<protein>
    <submittedName>
        <fullName evidence="1">Uncharacterized protein</fullName>
    </submittedName>
</protein>
<proteinExistence type="predicted"/>
<evidence type="ECO:0000313" key="1">
    <source>
        <dbReference type="EMBL" id="KAK5878158.1"/>
    </source>
</evidence>
<accession>A0AAN8B457</accession>
<comment type="caution">
    <text evidence="1">The sequence shown here is derived from an EMBL/GenBank/DDBJ whole genome shotgun (WGS) entry which is preliminary data.</text>
</comment>
<gene>
    <name evidence="1" type="ORF">CesoFtcFv8_025593</name>
</gene>
<dbReference type="EMBL" id="JAULUE010002066">
    <property type="protein sequence ID" value="KAK5878158.1"/>
    <property type="molecule type" value="Genomic_DNA"/>
</dbReference>
<keyword evidence="2" id="KW-1185">Reference proteome</keyword>
<dbReference type="AlphaFoldDB" id="A0AAN8B457"/>